<evidence type="ECO:0000256" key="2">
    <source>
        <dbReference type="ARBA" id="ARBA00004240"/>
    </source>
</evidence>
<protein>
    <recommendedName>
        <fullName evidence="12">NB-ARC domain-containing protein</fullName>
    </recommendedName>
</protein>
<feature type="domain" description="NB-ARC" evidence="8">
    <location>
        <begin position="338"/>
        <end position="489"/>
    </location>
</feature>
<name>A0ABD3IEQ7_9MARC</name>
<dbReference type="PANTHER" id="PTHR48182:SF2">
    <property type="entry name" value="PROTEIN SERAC1"/>
    <property type="match status" value="1"/>
</dbReference>
<evidence type="ECO:0000313" key="10">
    <source>
        <dbReference type="EMBL" id="KAL3700915.1"/>
    </source>
</evidence>
<accession>A0ABD3IEQ7</accession>
<evidence type="ECO:0000259" key="9">
    <source>
        <dbReference type="Pfam" id="PF23598"/>
    </source>
</evidence>
<evidence type="ECO:0000256" key="5">
    <source>
        <dbReference type="ARBA" id="ARBA00022824"/>
    </source>
</evidence>
<dbReference type="SUPFAM" id="SSF52058">
    <property type="entry name" value="L domain-like"/>
    <property type="match status" value="1"/>
</dbReference>
<evidence type="ECO:0000256" key="3">
    <source>
        <dbReference type="ARBA" id="ARBA00004370"/>
    </source>
</evidence>
<keyword evidence="4" id="KW-0677">Repeat</keyword>
<dbReference type="InterPro" id="IPR032675">
    <property type="entry name" value="LRR_dom_sf"/>
</dbReference>
<dbReference type="InterPro" id="IPR027417">
    <property type="entry name" value="P-loop_NTPase"/>
</dbReference>
<dbReference type="Gene3D" id="3.80.10.10">
    <property type="entry name" value="Ribonuclease Inhibitor"/>
    <property type="match status" value="1"/>
</dbReference>
<comment type="subcellular location">
    <subcellularLocation>
        <location evidence="2">Endoplasmic reticulum</location>
    </subcellularLocation>
    <subcellularLocation>
        <location evidence="3">Membrane</location>
    </subcellularLocation>
    <subcellularLocation>
        <location evidence="1">Mitochondrion</location>
    </subcellularLocation>
</comment>
<dbReference type="AlphaFoldDB" id="A0ABD3IEQ7"/>
<dbReference type="Proteomes" id="UP001633002">
    <property type="component" value="Unassembled WGS sequence"/>
</dbReference>
<dbReference type="GO" id="GO:0005783">
    <property type="term" value="C:endoplasmic reticulum"/>
    <property type="evidence" value="ECO:0007669"/>
    <property type="project" value="UniProtKB-SubCell"/>
</dbReference>
<dbReference type="InterPro" id="IPR036390">
    <property type="entry name" value="WH_DNA-bd_sf"/>
</dbReference>
<dbReference type="PRINTS" id="PR00364">
    <property type="entry name" value="DISEASERSIST"/>
</dbReference>
<evidence type="ECO:0000256" key="4">
    <source>
        <dbReference type="ARBA" id="ARBA00022737"/>
    </source>
</evidence>
<dbReference type="SUPFAM" id="SSF53474">
    <property type="entry name" value="alpha/beta-Hydrolases"/>
    <property type="match status" value="1"/>
</dbReference>
<keyword evidence="11" id="KW-1185">Reference proteome</keyword>
<dbReference type="InterPro" id="IPR055414">
    <property type="entry name" value="LRR_R13L4/SHOC2-like"/>
</dbReference>
<evidence type="ECO:0000313" key="11">
    <source>
        <dbReference type="Proteomes" id="UP001633002"/>
    </source>
</evidence>
<dbReference type="GO" id="GO:0006952">
    <property type="term" value="P:defense response"/>
    <property type="evidence" value="ECO:0007669"/>
    <property type="project" value="UniProtKB-KW"/>
</dbReference>
<dbReference type="EMBL" id="JBJQOH010000001">
    <property type="protein sequence ID" value="KAL3700915.1"/>
    <property type="molecule type" value="Genomic_DNA"/>
</dbReference>
<keyword evidence="5" id="KW-0256">Endoplasmic reticulum</keyword>
<dbReference type="InterPro" id="IPR002182">
    <property type="entry name" value="NB-ARC"/>
</dbReference>
<dbReference type="SUPFAM" id="SSF46785">
    <property type="entry name" value="Winged helix' DNA-binding domain"/>
    <property type="match status" value="1"/>
</dbReference>
<organism evidence="10 11">
    <name type="scientific">Riccia sorocarpa</name>
    <dbReference type="NCBI Taxonomy" id="122646"/>
    <lineage>
        <taxon>Eukaryota</taxon>
        <taxon>Viridiplantae</taxon>
        <taxon>Streptophyta</taxon>
        <taxon>Embryophyta</taxon>
        <taxon>Marchantiophyta</taxon>
        <taxon>Marchantiopsida</taxon>
        <taxon>Marchantiidae</taxon>
        <taxon>Marchantiales</taxon>
        <taxon>Ricciaceae</taxon>
        <taxon>Riccia</taxon>
    </lineage>
</organism>
<dbReference type="Pfam" id="PF23598">
    <property type="entry name" value="LRR_14"/>
    <property type="match status" value="1"/>
</dbReference>
<gene>
    <name evidence="10" type="ORF">R1sor_018937</name>
</gene>
<dbReference type="Pfam" id="PF00931">
    <property type="entry name" value="NB-ARC"/>
    <property type="match status" value="1"/>
</dbReference>
<keyword evidence="7" id="KW-0472">Membrane</keyword>
<keyword evidence="6" id="KW-0496">Mitochondrion</keyword>
<sequence length="955" mass="109056">MKNSDWRLELCESKWTTAKRSNITLWRRVSFQGQSCCRLFFSAFEVTSCFTQLYAPSPPHSVELDIIFFHGLQLDLKSDPHLSTWRSGDDSDELWPKSWLPSEYPKARILVASYDAFIQTTATTGRQDLFSVSETLFHDLCIIREEQGRNCPLILVGHSFGGLVIKKLCVIADARKDVDPFIQRVRGIFFYATPHRGMTQEFLDEQGIGRMSANEHLLTFAKELSTGAARLHEEFLNVKKKYEWKILGVGESCVSCFEGACSSLIIKEASSRYGDEFCLLQCDHFSICRPQDRQSSAYLQLVKLITACGKKEKKGKRASSRIVGIDSLLSELIGYLEHHTFLGLGGMGGVGKTTMAELLFEELEEGFEYTYFVEELKLITGSKDDVKGKIWTKMRRHDESIAETCRWDDLRGKKLLMVLDDIDKAKHVDLILDIARVNAMPGSRYIVTSRDMGLFKWLDEPRYGKTHICEIPLLRDEDAKRLFYSYAFPDGENPPETLGGIVEEIVRVCAGLPLTLKVLGTHLRAERDERSWAEIPSALETAQSISTLEERIWAVLRVSYDALQDDEKDLFLEMACTFTRDDQWFPYDEIKWVLDSKYKSVNNLLKALAEKCLIKIMYVQPSGDDKWWLGEDIVRMYHPFQMHEHLRSMGYKIAIELGRSVQRLICPLGEKNQSVQYENISPQEIATLVVTRGEDGSLSPCQLALLQSISDMTGLCYLDLVLGVPKAMYLRAQSGLHGDEEEEEKREIVDARVQELFPDGILSLPASAVMARFFGYSWEFSFKSETIRFEKLVVLDLKINDVWPSDYLSVTVCERLPALECLRLRCSEPIKSLGVAFEKLRRLQHLCLSCRSYEGNGAELPGSFRYLSSLKYLDLRGTSFPYTVGNWSKLEHLTIMDCLELVELPLEDLSRLRHLSITFGNESAIRTQVSARIIQKSEQFEISVDKRLLQIARLL</sequence>
<dbReference type="SUPFAM" id="SSF52540">
    <property type="entry name" value="P-loop containing nucleoside triphosphate hydrolases"/>
    <property type="match status" value="1"/>
</dbReference>
<dbReference type="InterPro" id="IPR029058">
    <property type="entry name" value="AB_hydrolase_fold"/>
</dbReference>
<reference evidence="10 11" key="1">
    <citation type="submission" date="2024-09" db="EMBL/GenBank/DDBJ databases">
        <title>Chromosome-scale assembly of Riccia sorocarpa.</title>
        <authorList>
            <person name="Paukszto L."/>
        </authorList>
    </citation>
    <scope>NUCLEOTIDE SEQUENCE [LARGE SCALE GENOMIC DNA]</scope>
    <source>
        <strain evidence="10">LP-2024</strain>
        <tissue evidence="10">Aerial parts of the thallus</tissue>
    </source>
</reference>
<dbReference type="InterPro" id="IPR052374">
    <property type="entry name" value="SERAC1"/>
</dbReference>
<dbReference type="GO" id="GO:0005739">
    <property type="term" value="C:mitochondrion"/>
    <property type="evidence" value="ECO:0007669"/>
    <property type="project" value="UniProtKB-SubCell"/>
</dbReference>
<feature type="domain" description="Disease resistance R13L4/SHOC-2-like LRR" evidence="9">
    <location>
        <begin position="785"/>
        <end position="922"/>
    </location>
</feature>
<evidence type="ECO:0008006" key="12">
    <source>
        <dbReference type="Google" id="ProtNLM"/>
    </source>
</evidence>
<evidence type="ECO:0000256" key="6">
    <source>
        <dbReference type="ARBA" id="ARBA00023128"/>
    </source>
</evidence>
<comment type="caution">
    <text evidence="10">The sequence shown here is derived from an EMBL/GenBank/DDBJ whole genome shotgun (WGS) entry which is preliminary data.</text>
</comment>
<evidence type="ECO:0000259" key="8">
    <source>
        <dbReference type="Pfam" id="PF00931"/>
    </source>
</evidence>
<proteinExistence type="predicted"/>
<evidence type="ECO:0000256" key="7">
    <source>
        <dbReference type="ARBA" id="ARBA00023136"/>
    </source>
</evidence>
<dbReference type="Gene3D" id="1.10.8.430">
    <property type="entry name" value="Helical domain of apoptotic protease-activating factors"/>
    <property type="match status" value="1"/>
</dbReference>
<evidence type="ECO:0000256" key="1">
    <source>
        <dbReference type="ARBA" id="ARBA00004173"/>
    </source>
</evidence>
<dbReference type="Gene3D" id="3.40.50.1820">
    <property type="entry name" value="alpha/beta hydrolase"/>
    <property type="match status" value="1"/>
</dbReference>
<dbReference type="GO" id="GO:0016020">
    <property type="term" value="C:membrane"/>
    <property type="evidence" value="ECO:0007669"/>
    <property type="project" value="UniProtKB-SubCell"/>
</dbReference>
<dbReference type="InterPro" id="IPR042197">
    <property type="entry name" value="Apaf_helical"/>
</dbReference>
<dbReference type="PANTHER" id="PTHR48182">
    <property type="entry name" value="PROTEIN SERAC1"/>
    <property type="match status" value="1"/>
</dbReference>
<dbReference type="Gene3D" id="3.40.50.300">
    <property type="entry name" value="P-loop containing nucleotide triphosphate hydrolases"/>
    <property type="match status" value="1"/>
</dbReference>